<evidence type="ECO:0000313" key="2">
    <source>
        <dbReference type="EMBL" id="ALE08551.1"/>
    </source>
</evidence>
<dbReference type="EMBL" id="CP010411">
    <property type="protein sequence ID" value="ALE08551.1"/>
    <property type="molecule type" value="Genomic_DNA"/>
</dbReference>
<dbReference type="PANTHER" id="PTHR43649">
    <property type="entry name" value="ARABINOSE-BINDING PROTEIN-RELATED"/>
    <property type="match status" value="1"/>
</dbReference>
<reference evidence="2 3" key="1">
    <citation type="submission" date="2014-12" db="EMBL/GenBank/DDBJ databases">
        <title>Complete genome sequence of Bifidobacterium longum subsp. infantis BT1.</title>
        <authorList>
            <person name="Kim J.F."/>
            <person name="Kwak M.-J."/>
        </authorList>
    </citation>
    <scope>NUCLEOTIDE SEQUENCE [LARGE SCALE GENOMIC DNA]</scope>
    <source>
        <strain evidence="2 3">BT1</strain>
    </source>
</reference>
<dbReference type="AlphaFoldDB" id="A0A0M3T5P0"/>
<dbReference type="PATRIC" id="fig|1682.24.peg.472"/>
<evidence type="ECO:0000313" key="3">
    <source>
        <dbReference type="Proteomes" id="UP000067206"/>
    </source>
</evidence>
<dbReference type="Proteomes" id="UP000067206">
    <property type="component" value="Chromosome"/>
</dbReference>
<evidence type="ECO:0000256" key="1">
    <source>
        <dbReference type="ARBA" id="ARBA00022729"/>
    </source>
</evidence>
<accession>A0A0M3T5P0</accession>
<name>A0A0M3T5P0_BIFLI</name>
<protein>
    <submittedName>
        <fullName evidence="2">ABC transporter substrate binding component</fullName>
    </submittedName>
</protein>
<gene>
    <name evidence="2" type="ORF">RY67_488</name>
</gene>
<dbReference type="SUPFAM" id="SSF53850">
    <property type="entry name" value="Periplasmic binding protein-like II"/>
    <property type="match status" value="1"/>
</dbReference>
<keyword evidence="1" id="KW-0732">Signal</keyword>
<dbReference type="Gene3D" id="3.40.190.10">
    <property type="entry name" value="Periplasmic binding protein-like II"/>
    <property type="match status" value="2"/>
</dbReference>
<organism evidence="2 3">
    <name type="scientific">Bifidobacterium longum subsp. infantis</name>
    <dbReference type="NCBI Taxonomy" id="1682"/>
    <lineage>
        <taxon>Bacteria</taxon>
        <taxon>Bacillati</taxon>
        <taxon>Actinomycetota</taxon>
        <taxon>Actinomycetes</taxon>
        <taxon>Bifidobacteriales</taxon>
        <taxon>Bifidobacteriaceae</taxon>
        <taxon>Bifidobacterium</taxon>
    </lineage>
</organism>
<dbReference type="PANTHER" id="PTHR43649:SF33">
    <property type="entry name" value="POLYGALACTURONAN_RHAMNOGALACTURONAN-BINDING PROTEIN YTCQ"/>
    <property type="match status" value="1"/>
</dbReference>
<dbReference type="InterPro" id="IPR050490">
    <property type="entry name" value="Bact_solute-bd_prot1"/>
</dbReference>
<dbReference type="CDD" id="cd13581">
    <property type="entry name" value="PBP2_AlgQ_like_2"/>
    <property type="match status" value="1"/>
</dbReference>
<sequence length="574" mass="63496">MARLTYMLRMLTNSISRAYHECVRLADAAGALKYHHVKGETMRRQTMVKAGAVACAVALLGSLSACGGSKKSTTTADGKPIVTVLVEKNANQEKMANMQWAKDLEADCDCKIEWQEVTREAWAQQKNATLASGDIADVNLNGYGAVEAYQYPGMFEDLSKDLDKLPNVKAFFKQKPDAKKMSTDSKGRIYAIADGRGKAYSGTGQHMLINKAWLDKLGLQVPTTWDELENVLKAFKTQDPNGNGQADEIPMNIKKLDSYFSWYSPMLLLNSTGIPTGFNKGVSTSGYYVKNGVVKSFLTSDEYKEVIKYYHKLISEGLIPAEWATKDDDAYNADQISDGKTAKTGVVFGWSPTDNFGKLKDQYIAMPVPSAPGVSPEQTVWDGSSSELSPAGLSISAHAANKDAALKLANLLYSEKYSVQQFLGSFGKAITKTGEHEYTVDNDKLSQLTGDNQYPGLSELLVGWIPDEATIKGDTHADELIEVNKVYEEQRSHFDPVKDYIPDYVNMDNMDPSDATKLSTSNAEINNTVMQKTATWMSKGGIDEEWDAYCKQLDSIGLQESTKIWQKWYDTYTK</sequence>
<proteinExistence type="predicted"/>